<dbReference type="CDD" id="cd08274">
    <property type="entry name" value="MDR9"/>
    <property type="match status" value="1"/>
</dbReference>
<dbReference type="InterPro" id="IPR013149">
    <property type="entry name" value="ADH-like_C"/>
</dbReference>
<dbReference type="Pfam" id="PF00107">
    <property type="entry name" value="ADH_zinc_N"/>
    <property type="match status" value="1"/>
</dbReference>
<comment type="caution">
    <text evidence="2">The sequence shown here is derived from an EMBL/GenBank/DDBJ whole genome shotgun (WGS) entry which is preliminary data.</text>
</comment>
<dbReference type="EMBL" id="QGTR01000003">
    <property type="protein sequence ID" value="PWV99989.1"/>
    <property type="molecule type" value="Genomic_DNA"/>
</dbReference>
<dbReference type="InterPro" id="IPR051397">
    <property type="entry name" value="Zn-ADH-like_protein"/>
</dbReference>
<dbReference type="GO" id="GO:0008270">
    <property type="term" value="F:zinc ion binding"/>
    <property type="evidence" value="ECO:0007669"/>
    <property type="project" value="InterPro"/>
</dbReference>
<dbReference type="SUPFAM" id="SSF51735">
    <property type="entry name" value="NAD(P)-binding Rossmann-fold domains"/>
    <property type="match status" value="1"/>
</dbReference>
<dbReference type="Proteomes" id="UP000246352">
    <property type="component" value="Unassembled WGS sequence"/>
</dbReference>
<evidence type="ECO:0000313" key="2">
    <source>
        <dbReference type="EMBL" id="PWV99989.1"/>
    </source>
</evidence>
<accession>A0A317PJ32</accession>
<dbReference type="PANTHER" id="PTHR43677">
    <property type="entry name" value="SHORT-CHAIN DEHYDROGENASE/REDUCTASE"/>
    <property type="match status" value="1"/>
</dbReference>
<dbReference type="GO" id="GO:0016491">
    <property type="term" value="F:oxidoreductase activity"/>
    <property type="evidence" value="ECO:0007669"/>
    <property type="project" value="InterPro"/>
</dbReference>
<proteinExistence type="predicted"/>
<dbReference type="RefSeq" id="WP_110032256.1">
    <property type="nucleotide sequence ID" value="NZ_QGTR01000003.1"/>
</dbReference>
<dbReference type="SUPFAM" id="SSF50129">
    <property type="entry name" value="GroES-like"/>
    <property type="match status" value="1"/>
</dbReference>
<dbReference type="Pfam" id="PF08240">
    <property type="entry name" value="ADH_N"/>
    <property type="match status" value="1"/>
</dbReference>
<feature type="domain" description="Enoyl reductase (ER)" evidence="1">
    <location>
        <begin position="16"/>
        <end position="348"/>
    </location>
</feature>
<dbReference type="OrthoDB" id="9788224at2"/>
<dbReference type="InterPro" id="IPR002364">
    <property type="entry name" value="Quin_OxRdtase/zeta-crystal_CS"/>
</dbReference>
<evidence type="ECO:0000313" key="3">
    <source>
        <dbReference type="Proteomes" id="UP000246352"/>
    </source>
</evidence>
<keyword evidence="3" id="KW-1185">Reference proteome</keyword>
<dbReference type="Gene3D" id="3.40.50.720">
    <property type="entry name" value="NAD(P)-binding Rossmann-like Domain"/>
    <property type="match status" value="1"/>
</dbReference>
<dbReference type="PROSITE" id="PS01162">
    <property type="entry name" value="QOR_ZETA_CRYSTAL"/>
    <property type="match status" value="1"/>
</dbReference>
<dbReference type="PANTHER" id="PTHR43677:SF4">
    <property type="entry name" value="QUINONE OXIDOREDUCTASE-LIKE PROTEIN 2"/>
    <property type="match status" value="1"/>
</dbReference>
<dbReference type="SMART" id="SM00829">
    <property type="entry name" value="PKS_ER"/>
    <property type="match status" value="1"/>
</dbReference>
<dbReference type="Gene3D" id="3.90.180.10">
    <property type="entry name" value="Medium-chain alcohol dehydrogenases, catalytic domain"/>
    <property type="match status" value="1"/>
</dbReference>
<dbReference type="InterPro" id="IPR020843">
    <property type="entry name" value="ER"/>
</dbReference>
<name>A0A317PJ32_9HYPH</name>
<gene>
    <name evidence="2" type="ORF">DFR52_103191</name>
</gene>
<dbReference type="InterPro" id="IPR036291">
    <property type="entry name" value="NAD(P)-bd_dom_sf"/>
</dbReference>
<organism evidence="2 3">
    <name type="scientific">Hoeflea marina</name>
    <dbReference type="NCBI Taxonomy" id="274592"/>
    <lineage>
        <taxon>Bacteria</taxon>
        <taxon>Pseudomonadati</taxon>
        <taxon>Pseudomonadota</taxon>
        <taxon>Alphaproteobacteria</taxon>
        <taxon>Hyphomicrobiales</taxon>
        <taxon>Rhizobiaceae</taxon>
        <taxon>Hoeflea</taxon>
    </lineage>
</organism>
<dbReference type="InterPro" id="IPR011032">
    <property type="entry name" value="GroES-like_sf"/>
</dbReference>
<evidence type="ECO:0000259" key="1">
    <source>
        <dbReference type="SMART" id="SM00829"/>
    </source>
</evidence>
<dbReference type="AlphaFoldDB" id="A0A317PJ32"/>
<dbReference type="InterPro" id="IPR013154">
    <property type="entry name" value="ADH-like_N"/>
</dbReference>
<sequence length="355" mass="37337">MSLPRLMSAVVLTAHGGPEVLHWRDDVPVPLPRDGEVLVEVLAAGVNNTDINTRLGWYAKTATGGTEEGDVHDEGGFAGALEFPRIQGAEFCGRIVAIGSGVTGWSLGRRVICPTNQPEPTDTAPTAYVALGSDYDGAFAWYCRVPARHLYDVTESPLSDVEIAALPCAFGTAENLLSRSDVRQGDRVLVTGASGGVGLAAVQLAKLRGALVTGQCAAPKAEAVRAAGAGIILDRGATPEPHSADVVIDVVGGAKWGTLIGALRPAGRYAVSGAIAGPIVEADLRMLYLNDLTLFGCTFQPPEVFQRLVRLINQGLVRPLVSAIYPLRDIARAQVDFLSKQHPGKLVLVPAEPRA</sequence>
<reference evidence="2 3" key="1">
    <citation type="submission" date="2018-05" db="EMBL/GenBank/DDBJ databases">
        <title>Genomic Encyclopedia of Type Strains, Phase IV (KMG-IV): sequencing the most valuable type-strain genomes for metagenomic binning, comparative biology and taxonomic classification.</title>
        <authorList>
            <person name="Goeker M."/>
        </authorList>
    </citation>
    <scope>NUCLEOTIDE SEQUENCE [LARGE SCALE GENOMIC DNA]</scope>
    <source>
        <strain evidence="2 3">DSM 16791</strain>
    </source>
</reference>
<protein>
    <submittedName>
        <fullName evidence="2">Alcohol dehydrogenase</fullName>
    </submittedName>
</protein>